<reference evidence="5" key="1">
    <citation type="journal article" date="2019" name="Int. J. Syst. Evol. Microbiol.">
        <title>The Global Catalogue of Microorganisms (GCM) 10K type strain sequencing project: providing services to taxonomists for standard genome sequencing and annotation.</title>
        <authorList>
            <consortium name="The Broad Institute Genomics Platform"/>
            <consortium name="The Broad Institute Genome Sequencing Center for Infectious Disease"/>
            <person name="Wu L."/>
            <person name="Ma J."/>
        </authorList>
    </citation>
    <scope>NUCLEOTIDE SEQUENCE [LARGE SCALE GENOMIC DNA]</scope>
    <source>
        <strain evidence="5">CGMCC 1.16455</strain>
    </source>
</reference>
<dbReference type="GeneID" id="303297535"/>
<gene>
    <name evidence="4" type="ORF">ACFPK8_07225</name>
</gene>
<keyword evidence="2" id="KW-0812">Transmembrane</keyword>
<keyword evidence="4" id="KW-0378">Hydrolase</keyword>
<evidence type="ECO:0000256" key="2">
    <source>
        <dbReference type="SAM" id="Phobius"/>
    </source>
</evidence>
<protein>
    <submittedName>
        <fullName evidence="4">CPBP family intramembrane glutamic endopeptidase</fullName>
        <ecNumber evidence="4">3.4.-.-</ecNumber>
    </submittedName>
</protein>
<dbReference type="Pfam" id="PF02517">
    <property type="entry name" value="Rce1-like"/>
    <property type="match status" value="1"/>
</dbReference>
<feature type="transmembrane region" description="Helical" evidence="2">
    <location>
        <begin position="101"/>
        <end position="122"/>
    </location>
</feature>
<evidence type="ECO:0000259" key="3">
    <source>
        <dbReference type="Pfam" id="PF02517"/>
    </source>
</evidence>
<dbReference type="GO" id="GO:0016787">
    <property type="term" value="F:hydrolase activity"/>
    <property type="evidence" value="ECO:0007669"/>
    <property type="project" value="UniProtKB-KW"/>
</dbReference>
<feature type="transmembrane region" description="Helical" evidence="2">
    <location>
        <begin position="143"/>
        <end position="162"/>
    </location>
</feature>
<feature type="transmembrane region" description="Helical" evidence="2">
    <location>
        <begin position="49"/>
        <end position="67"/>
    </location>
</feature>
<feature type="domain" description="CAAX prenyl protease 2/Lysostaphin resistance protein A-like" evidence="3">
    <location>
        <begin position="179"/>
        <end position="267"/>
    </location>
</feature>
<keyword evidence="2" id="KW-0472">Membrane</keyword>
<dbReference type="EMBL" id="JBHSLN010000020">
    <property type="protein sequence ID" value="MFC5297300.1"/>
    <property type="molecule type" value="Genomic_DNA"/>
</dbReference>
<keyword evidence="5" id="KW-1185">Reference proteome</keyword>
<name>A0ABW0FFD1_9MICO</name>
<feature type="region of interest" description="Disordered" evidence="1">
    <location>
        <begin position="329"/>
        <end position="356"/>
    </location>
</feature>
<accession>A0ABW0FFD1</accession>
<evidence type="ECO:0000313" key="5">
    <source>
        <dbReference type="Proteomes" id="UP001595937"/>
    </source>
</evidence>
<dbReference type="InterPro" id="IPR003675">
    <property type="entry name" value="Rce1/LyrA-like_dom"/>
</dbReference>
<proteinExistence type="predicted"/>
<evidence type="ECO:0000313" key="4">
    <source>
        <dbReference type="EMBL" id="MFC5297300.1"/>
    </source>
</evidence>
<feature type="transmembrane region" description="Helical" evidence="2">
    <location>
        <begin position="168"/>
        <end position="189"/>
    </location>
</feature>
<dbReference type="EC" id="3.4.-.-" evidence="4"/>
<feature type="transmembrane region" description="Helical" evidence="2">
    <location>
        <begin position="285"/>
        <end position="308"/>
    </location>
</feature>
<comment type="caution">
    <text evidence="4">The sequence shown here is derived from an EMBL/GenBank/DDBJ whole genome shotgun (WGS) entry which is preliminary data.</text>
</comment>
<feature type="region of interest" description="Disordered" evidence="1">
    <location>
        <begin position="1"/>
        <end position="34"/>
    </location>
</feature>
<dbReference type="Proteomes" id="UP001595937">
    <property type="component" value="Unassembled WGS sequence"/>
</dbReference>
<dbReference type="RefSeq" id="WP_193115812.1">
    <property type="nucleotide sequence ID" value="NZ_BAAAIR010000038.1"/>
</dbReference>
<sequence>MTSHHPLPQPPLHAESAPTTALSSPSLPVSPSPTEPYHRAARAIPHRGYWWRPLVAVAVAGFVWIVMNLQVMTPLMILGEIWPAAATSPSLMDPLNPVDQFLGLGMLALLVPAVLVGSLAGYGRAGIALSVLGRFRWALMGRAALIVVPVYLLINTVLNLVLEREAIVVPEFGPGVILAWLVVLVLAPLQCAGEEFAFRALPMQVFGTWLRWPLIGILVPVPLFVLGHGYNWVGQIDIALFAIVMGLLAWKTGGLEIPILLHTANNWTLFAISPLIPGFTEQGEVGFLGLALALVPMLGLSAGIWWWYSRRAGLGLWEPQRGRVQTLSSVSLSDGPSAPVEAPSPSAASTSRPLSV</sequence>
<evidence type="ECO:0000256" key="1">
    <source>
        <dbReference type="SAM" id="MobiDB-lite"/>
    </source>
</evidence>
<keyword evidence="2" id="KW-1133">Transmembrane helix</keyword>
<feature type="transmembrane region" description="Helical" evidence="2">
    <location>
        <begin position="232"/>
        <end position="250"/>
    </location>
</feature>
<feature type="compositionally biased region" description="Low complexity" evidence="1">
    <location>
        <begin position="336"/>
        <end position="356"/>
    </location>
</feature>
<feature type="compositionally biased region" description="Low complexity" evidence="1">
    <location>
        <begin position="14"/>
        <end position="27"/>
    </location>
</feature>
<organism evidence="4 5">
    <name type="scientific">Brachybacterium tyrofermentans</name>
    <dbReference type="NCBI Taxonomy" id="47848"/>
    <lineage>
        <taxon>Bacteria</taxon>
        <taxon>Bacillati</taxon>
        <taxon>Actinomycetota</taxon>
        <taxon>Actinomycetes</taxon>
        <taxon>Micrococcales</taxon>
        <taxon>Dermabacteraceae</taxon>
        <taxon>Brachybacterium</taxon>
    </lineage>
</organism>
<feature type="transmembrane region" description="Helical" evidence="2">
    <location>
        <begin position="209"/>
        <end position="226"/>
    </location>
</feature>